<dbReference type="GO" id="GO:0006357">
    <property type="term" value="P:regulation of transcription by RNA polymerase II"/>
    <property type="evidence" value="ECO:0007669"/>
    <property type="project" value="TreeGrafter"/>
</dbReference>
<keyword evidence="4" id="KW-0804">Transcription</keyword>
<feature type="region of interest" description="Disordered" evidence="6">
    <location>
        <begin position="1"/>
        <end position="41"/>
    </location>
</feature>
<name>A0A9P4I2J3_9PEZI</name>
<feature type="region of interest" description="Disordered" evidence="6">
    <location>
        <begin position="381"/>
        <end position="444"/>
    </location>
</feature>
<keyword evidence="5" id="KW-0539">Nucleus</keyword>
<dbReference type="Pfam" id="PF10198">
    <property type="entry name" value="Ada3"/>
    <property type="match status" value="1"/>
</dbReference>
<dbReference type="PANTHER" id="PTHR13556">
    <property type="entry name" value="TRANSCRIPTIONAL ADAPTER 3-RELATED"/>
    <property type="match status" value="1"/>
</dbReference>
<feature type="region of interest" description="Disordered" evidence="6">
    <location>
        <begin position="606"/>
        <end position="628"/>
    </location>
</feature>
<accession>A0A9P4I2J3</accession>
<dbReference type="InterPro" id="IPR019340">
    <property type="entry name" value="Histone_AcTrfase_su3"/>
</dbReference>
<proteinExistence type="inferred from homology"/>
<evidence type="ECO:0000256" key="6">
    <source>
        <dbReference type="SAM" id="MobiDB-lite"/>
    </source>
</evidence>
<keyword evidence="8" id="KW-1185">Reference proteome</keyword>
<evidence type="ECO:0000256" key="4">
    <source>
        <dbReference type="ARBA" id="ARBA00023163"/>
    </source>
</evidence>
<evidence type="ECO:0000313" key="7">
    <source>
        <dbReference type="EMBL" id="KAF2091007.1"/>
    </source>
</evidence>
<dbReference type="GO" id="GO:0000124">
    <property type="term" value="C:SAGA complex"/>
    <property type="evidence" value="ECO:0007669"/>
    <property type="project" value="TreeGrafter"/>
</dbReference>
<evidence type="ECO:0000313" key="8">
    <source>
        <dbReference type="Proteomes" id="UP000799776"/>
    </source>
</evidence>
<dbReference type="OrthoDB" id="1232at2759"/>
<evidence type="ECO:0000256" key="2">
    <source>
        <dbReference type="ARBA" id="ARBA00005330"/>
    </source>
</evidence>
<keyword evidence="3" id="KW-0805">Transcription regulation</keyword>
<feature type="compositionally biased region" description="Basic and acidic residues" evidence="6">
    <location>
        <begin position="116"/>
        <end position="135"/>
    </location>
</feature>
<reference evidence="7" key="1">
    <citation type="journal article" date="2020" name="Stud. Mycol.">
        <title>101 Dothideomycetes genomes: a test case for predicting lifestyles and emergence of pathogens.</title>
        <authorList>
            <person name="Haridas S."/>
            <person name="Albert R."/>
            <person name="Binder M."/>
            <person name="Bloem J."/>
            <person name="Labutti K."/>
            <person name="Salamov A."/>
            <person name="Andreopoulos B."/>
            <person name="Baker S."/>
            <person name="Barry K."/>
            <person name="Bills G."/>
            <person name="Bluhm B."/>
            <person name="Cannon C."/>
            <person name="Castanera R."/>
            <person name="Culley D."/>
            <person name="Daum C."/>
            <person name="Ezra D."/>
            <person name="Gonzalez J."/>
            <person name="Henrissat B."/>
            <person name="Kuo A."/>
            <person name="Liang C."/>
            <person name="Lipzen A."/>
            <person name="Lutzoni F."/>
            <person name="Magnuson J."/>
            <person name="Mondo S."/>
            <person name="Nolan M."/>
            <person name="Ohm R."/>
            <person name="Pangilinan J."/>
            <person name="Park H.-J."/>
            <person name="Ramirez L."/>
            <person name="Alfaro M."/>
            <person name="Sun H."/>
            <person name="Tritt A."/>
            <person name="Yoshinaga Y."/>
            <person name="Zwiers L.-H."/>
            <person name="Turgeon B."/>
            <person name="Goodwin S."/>
            <person name="Spatafora J."/>
            <person name="Crous P."/>
            <person name="Grigoriev I."/>
        </authorList>
    </citation>
    <scope>NUCLEOTIDE SEQUENCE</scope>
    <source>
        <strain evidence="7">CBS 121410</strain>
    </source>
</reference>
<evidence type="ECO:0000256" key="3">
    <source>
        <dbReference type="ARBA" id="ARBA00023015"/>
    </source>
</evidence>
<comment type="caution">
    <text evidence="7">The sequence shown here is derived from an EMBL/GenBank/DDBJ whole genome shotgun (WGS) entry which is preliminary data.</text>
</comment>
<feature type="compositionally biased region" description="Polar residues" evidence="6">
    <location>
        <begin position="390"/>
        <end position="399"/>
    </location>
</feature>
<dbReference type="GO" id="GO:0003713">
    <property type="term" value="F:transcription coactivator activity"/>
    <property type="evidence" value="ECO:0007669"/>
    <property type="project" value="TreeGrafter"/>
</dbReference>
<organism evidence="7 8">
    <name type="scientific">Saccharata proteae CBS 121410</name>
    <dbReference type="NCBI Taxonomy" id="1314787"/>
    <lineage>
        <taxon>Eukaryota</taxon>
        <taxon>Fungi</taxon>
        <taxon>Dikarya</taxon>
        <taxon>Ascomycota</taxon>
        <taxon>Pezizomycotina</taxon>
        <taxon>Dothideomycetes</taxon>
        <taxon>Dothideomycetes incertae sedis</taxon>
        <taxon>Botryosphaeriales</taxon>
        <taxon>Saccharataceae</taxon>
        <taxon>Saccharata</taxon>
    </lineage>
</organism>
<evidence type="ECO:0008006" key="9">
    <source>
        <dbReference type="Google" id="ProtNLM"/>
    </source>
</evidence>
<evidence type="ECO:0000256" key="1">
    <source>
        <dbReference type="ARBA" id="ARBA00004123"/>
    </source>
</evidence>
<dbReference type="AlphaFoldDB" id="A0A9P4I2J3"/>
<dbReference type="EMBL" id="ML978712">
    <property type="protein sequence ID" value="KAF2091007.1"/>
    <property type="molecule type" value="Genomic_DNA"/>
</dbReference>
<dbReference type="PANTHER" id="PTHR13556:SF2">
    <property type="entry name" value="TRANSCRIPTIONAL ADAPTER 3"/>
    <property type="match status" value="1"/>
</dbReference>
<feature type="compositionally biased region" description="Polar residues" evidence="6">
    <location>
        <begin position="432"/>
        <end position="444"/>
    </location>
</feature>
<feature type="compositionally biased region" description="Basic and acidic residues" evidence="6">
    <location>
        <begin position="610"/>
        <end position="628"/>
    </location>
</feature>
<comment type="subcellular location">
    <subcellularLocation>
        <location evidence="1">Nucleus</location>
    </subcellularLocation>
</comment>
<sequence>MPPVSSKAKSKSQSRDSRRSRSRNTTPISGSSGVANTIEPSASPSYLHTALSQLANSSSIFVEDIFNNVGGSSSVPMPDSLQAMLEDIKGRFIPAQTQRGETSERFMRHLMKRRKERMEQEREKERMHREAEERRHKLKKVKKREPDEDRPLAVGAHQPARQDGQDVHKDVSSTISSPISQPPPSATGTGKMEDRPSPSGSEESHQPRPAPAVPQFQTFGPDPSKFDDPTVYDIRPITPNMSEEEKKEILGVAHYPKSDLHDLTAGTPPDKDFSNAKPAQQATFHAFSTLAEPYLRPITEEDLAFLKERGDRVQPFQMPRRGPRHYKEIWAEEDGAMAIDPPGDPLPPHEPRGSIDQMNDDVAETEEISAGPVIARLNQLLRSERRNPEDTSASATTNGDIDMDLDTANPEAITNGTAHHPQPPATYMPDSQLPSWKQSPTTNTIAKPDFASLEERALQELAHCGLLAPDVKPDYSAHFDDEIAARLRYLQSELQTVALVNGARKARLLDLAQVRMAQQEYGAIEEDLNTQLNQAYLKRNRNLGKGKNKKAAQDKARAAAAAQAAAAAAAAAGGGRGRGVLGEEIKGLMEKRQKWKEVIGPVVDFGRTGLPEKGENTQEEGKYNSERW</sequence>
<feature type="compositionally biased region" description="Polar residues" evidence="6">
    <location>
        <begin position="24"/>
        <end position="41"/>
    </location>
</feature>
<evidence type="ECO:0000256" key="5">
    <source>
        <dbReference type="ARBA" id="ARBA00023242"/>
    </source>
</evidence>
<comment type="similarity">
    <text evidence="2">Belongs to the NGG1 family.</text>
</comment>
<dbReference type="Proteomes" id="UP000799776">
    <property type="component" value="Unassembled WGS sequence"/>
</dbReference>
<feature type="compositionally biased region" description="Basic and acidic residues" evidence="6">
    <location>
        <begin position="191"/>
        <end position="206"/>
    </location>
</feature>
<feature type="region of interest" description="Disordered" evidence="6">
    <location>
        <begin position="113"/>
        <end position="229"/>
    </location>
</feature>
<protein>
    <recommendedName>
        <fullName evidence="9">Transcriptional regulator Ngg1</fullName>
    </recommendedName>
</protein>
<gene>
    <name evidence="7" type="ORF">K490DRAFT_71275</name>
</gene>
<dbReference type="GO" id="GO:0005634">
    <property type="term" value="C:nucleus"/>
    <property type="evidence" value="ECO:0007669"/>
    <property type="project" value="UniProtKB-SubCell"/>
</dbReference>